<protein>
    <submittedName>
        <fullName evidence="2">Uncharacterized protein B451R</fullName>
    </submittedName>
</protein>
<dbReference type="RefSeq" id="YP_001497647.1">
    <property type="nucleotide sequence ID" value="NC_009898.1"/>
</dbReference>
<dbReference type="Proteomes" id="UP000202419">
    <property type="component" value="Segment"/>
</dbReference>
<name>A7IWX6_PBCVN</name>
<dbReference type="OrthoDB" id="22430at10239"/>
<organism evidence="2 3">
    <name type="scientific">Paramecium bursaria Chlorella virus NY2A</name>
    <name type="common">PBCV-NY2A</name>
    <dbReference type="NCBI Taxonomy" id="46021"/>
    <lineage>
        <taxon>Viruses</taxon>
        <taxon>Varidnaviria</taxon>
        <taxon>Bamfordvirae</taxon>
        <taxon>Nucleocytoviricota</taxon>
        <taxon>Megaviricetes</taxon>
        <taxon>Algavirales</taxon>
        <taxon>Phycodnaviridae</taxon>
        <taxon>Chlorovirus</taxon>
        <taxon>Chlorovirus americanus</taxon>
    </lineage>
</organism>
<keyword evidence="1" id="KW-0812">Transmembrane</keyword>
<accession>A7IWX6</accession>
<proteinExistence type="predicted"/>
<evidence type="ECO:0000313" key="3">
    <source>
        <dbReference type="Proteomes" id="UP000202419"/>
    </source>
</evidence>
<reference evidence="2 3" key="1">
    <citation type="journal article" date="2007" name="Virology">
        <title>Sequence and annotation of the 369-kb NY-2A and the 345-kb AR158 viruses that infect Chlorella NC64A.</title>
        <authorList>
            <person name="Fitzgerald L.A."/>
            <person name="Graves M.V."/>
            <person name="Li X."/>
            <person name="Feldblyum T."/>
            <person name="Nierman W.C."/>
            <person name="Van Etten J.L."/>
        </authorList>
    </citation>
    <scope>NUCLEOTIDE SEQUENCE [LARGE SCALE GENOMIC DNA]</scope>
    <source>
        <strain evidence="2 3">NY-2A</strain>
    </source>
</reference>
<keyword evidence="3" id="KW-1185">Reference proteome</keyword>
<keyword evidence="1" id="KW-1133">Transmembrane helix</keyword>
<organismHost>
    <name type="scientific">Chlorella</name>
    <dbReference type="NCBI Taxonomy" id="3071"/>
</organismHost>
<sequence>MMINRKNNRFMTLCYILFAISSLVNTSYVDGFAAMAAAYAPLCCDMKKQQLLYTFAAGSWVPSIRIFGVVGYLLEAMGKSELANPLLAYHFGLIAIDDNSLSSIGRLAASGLALSFAM</sequence>
<feature type="transmembrane region" description="Helical" evidence="1">
    <location>
        <begin position="52"/>
        <end position="74"/>
    </location>
</feature>
<evidence type="ECO:0000313" key="2">
    <source>
        <dbReference type="EMBL" id="ABT14850.1"/>
    </source>
</evidence>
<dbReference type="EMBL" id="DQ491002">
    <property type="protein sequence ID" value="ABT14850.1"/>
    <property type="molecule type" value="Genomic_DNA"/>
</dbReference>
<keyword evidence="1" id="KW-0472">Membrane</keyword>
<evidence type="ECO:0000256" key="1">
    <source>
        <dbReference type="SAM" id="Phobius"/>
    </source>
</evidence>
<gene>
    <name evidence="2" type="primary">B451R</name>
    <name evidence="2" type="ORF">NY2A_B451R</name>
</gene>
<dbReference type="GeneID" id="5659398"/>
<dbReference type="KEGG" id="vg:5659398"/>